<reference evidence="4" key="1">
    <citation type="submission" date="2021-12" db="EMBL/GenBank/DDBJ databases">
        <authorList>
            <person name="Zaccaron A."/>
            <person name="Stergiopoulos I."/>
        </authorList>
    </citation>
    <scope>NUCLEOTIDE SEQUENCE</scope>
    <source>
        <strain evidence="4">Race5_Kim</strain>
    </source>
</reference>
<dbReference type="InterPro" id="IPR051693">
    <property type="entry name" value="UPF0046_metallophosphoest"/>
</dbReference>
<dbReference type="RefSeq" id="XP_047764815.1">
    <property type="nucleotide sequence ID" value="XM_047909040.1"/>
</dbReference>
<dbReference type="AlphaFoldDB" id="A0A9Q8PDG9"/>
<feature type="transmembrane region" description="Helical" evidence="2">
    <location>
        <begin position="372"/>
        <end position="394"/>
    </location>
</feature>
<keyword evidence="4" id="KW-0456">Lyase</keyword>
<dbReference type="GO" id="GO:0016829">
    <property type="term" value="F:lyase activity"/>
    <property type="evidence" value="ECO:0007669"/>
    <property type="project" value="UniProtKB-KW"/>
</dbReference>
<dbReference type="InterPro" id="IPR029052">
    <property type="entry name" value="Metallo-depent_PP-like"/>
</dbReference>
<keyword evidence="2" id="KW-1133">Transmembrane helix</keyword>
<evidence type="ECO:0000313" key="5">
    <source>
        <dbReference type="Proteomes" id="UP000756132"/>
    </source>
</evidence>
<proteinExistence type="predicted"/>
<evidence type="ECO:0000313" key="4">
    <source>
        <dbReference type="EMBL" id="UJO20449.1"/>
    </source>
</evidence>
<sequence length="429" mass="47731">MFDVNVTVVVTVNQVADQIDRRKVHSRKGNSQASERTFPVRASGRGGSQRGYASTTLDFGNGRKIRGIANGPGQTISFGLGTFASHLFTGLFGFLATSMISLFPPSKGPYEIPPWWLQLLHPIKLLARILDLIFSLFRLDNTIKKNISIVCISDTHSLTTRNIPHGDILIHAGDLTNSGTPSEIQEQIYWLSSLPHTHKIIIAGNHDTWLDPNSRATLPLEDQDGKLDWTDLIYLQSTSTTLDFSHRTGINKGQIKIFGMPHTPDILGPEHAFQYQRGTDVWTNTIPDDTDIVVTHTPPRYHLDLPGVTAMGDDFLLREVARVKPGLHVFGHIHAGKSDIFGSAKGGQEIVRWDEREEHFEGAVRSGHPFGIFSNVVAMWHLWMLFFSGIVGVVRDWCGWDVESTRMVNASMVYCNTGVIGNEAQVVYL</sequence>
<accession>A0A9Q8PDG9</accession>
<keyword evidence="5" id="KW-1185">Reference proteome</keyword>
<dbReference type="Pfam" id="PF00149">
    <property type="entry name" value="Metallophos"/>
    <property type="match status" value="1"/>
</dbReference>
<gene>
    <name evidence="4" type="ORF">CLAFUR5_09892</name>
</gene>
<feature type="domain" description="Calcineurin-like phosphoesterase" evidence="3">
    <location>
        <begin position="149"/>
        <end position="335"/>
    </location>
</feature>
<feature type="region of interest" description="Disordered" evidence="1">
    <location>
        <begin position="21"/>
        <end position="53"/>
    </location>
</feature>
<dbReference type="CDD" id="cd07379">
    <property type="entry name" value="MPP_239FB"/>
    <property type="match status" value="1"/>
</dbReference>
<evidence type="ECO:0000256" key="2">
    <source>
        <dbReference type="SAM" id="Phobius"/>
    </source>
</evidence>
<organism evidence="4 5">
    <name type="scientific">Passalora fulva</name>
    <name type="common">Tomato leaf mold</name>
    <name type="synonym">Cladosporium fulvum</name>
    <dbReference type="NCBI Taxonomy" id="5499"/>
    <lineage>
        <taxon>Eukaryota</taxon>
        <taxon>Fungi</taxon>
        <taxon>Dikarya</taxon>
        <taxon>Ascomycota</taxon>
        <taxon>Pezizomycotina</taxon>
        <taxon>Dothideomycetes</taxon>
        <taxon>Dothideomycetidae</taxon>
        <taxon>Mycosphaerellales</taxon>
        <taxon>Mycosphaerellaceae</taxon>
        <taxon>Fulvia</taxon>
    </lineage>
</organism>
<reference evidence="4" key="2">
    <citation type="journal article" date="2022" name="Microb. Genom.">
        <title>A chromosome-scale genome assembly of the tomato pathogen Cladosporium fulvum reveals a compartmentalized genome architecture and the presence of a dispensable chromosome.</title>
        <authorList>
            <person name="Zaccaron A.Z."/>
            <person name="Chen L.H."/>
            <person name="Samaras A."/>
            <person name="Stergiopoulos I."/>
        </authorList>
    </citation>
    <scope>NUCLEOTIDE SEQUENCE</scope>
    <source>
        <strain evidence="4">Race5_Kim</strain>
    </source>
</reference>
<dbReference type="EMBL" id="CP090169">
    <property type="protein sequence ID" value="UJO20449.1"/>
    <property type="molecule type" value="Genomic_DNA"/>
</dbReference>
<evidence type="ECO:0000259" key="3">
    <source>
        <dbReference type="Pfam" id="PF00149"/>
    </source>
</evidence>
<dbReference type="SUPFAM" id="SSF56300">
    <property type="entry name" value="Metallo-dependent phosphatases"/>
    <property type="match status" value="1"/>
</dbReference>
<dbReference type="PANTHER" id="PTHR12905:SF18">
    <property type="entry name" value="ESTER HYDROLASE, PUTATIVE (AFU_ORTHOLOGUE AFUA_4G03130)-RELATED"/>
    <property type="match status" value="1"/>
</dbReference>
<dbReference type="OMA" id="PHHDAWS"/>
<feature type="transmembrane region" description="Helical" evidence="2">
    <location>
        <begin position="83"/>
        <end position="103"/>
    </location>
</feature>
<dbReference type="GO" id="GO:0016787">
    <property type="term" value="F:hydrolase activity"/>
    <property type="evidence" value="ECO:0007669"/>
    <property type="project" value="InterPro"/>
</dbReference>
<dbReference type="InterPro" id="IPR004843">
    <property type="entry name" value="Calcineurin-like_PHP"/>
</dbReference>
<dbReference type="Gene3D" id="3.60.21.10">
    <property type="match status" value="1"/>
</dbReference>
<protein>
    <submittedName>
        <fullName evidence="4">Rhamnogalacturonate lyase C</fullName>
    </submittedName>
</protein>
<dbReference type="Proteomes" id="UP000756132">
    <property type="component" value="Chromosome 7"/>
</dbReference>
<dbReference type="OrthoDB" id="630188at2759"/>
<name>A0A9Q8PDG9_PASFU</name>
<dbReference type="PANTHER" id="PTHR12905">
    <property type="entry name" value="METALLOPHOSPHOESTERASE"/>
    <property type="match status" value="1"/>
</dbReference>
<dbReference type="KEGG" id="ffu:CLAFUR5_09892"/>
<keyword evidence="2" id="KW-0472">Membrane</keyword>
<keyword evidence="2" id="KW-0812">Transmembrane</keyword>
<evidence type="ECO:0000256" key="1">
    <source>
        <dbReference type="SAM" id="MobiDB-lite"/>
    </source>
</evidence>
<feature type="transmembrane region" description="Helical" evidence="2">
    <location>
        <begin position="115"/>
        <end position="137"/>
    </location>
</feature>
<dbReference type="GeneID" id="71989770"/>